<comment type="function">
    <text evidence="15">Digests double-stranded RNA. Involved in the processing of primary rRNA transcript to yield the immediate precursors to the large and small rRNAs (23S and 16S). Processes some mRNAs, and tRNAs when they are encoded in the rRNA operon. Processes pre-crRNA and tracrRNA of type II CRISPR loci if present in the organism.</text>
</comment>
<evidence type="ECO:0000256" key="14">
    <source>
        <dbReference type="ARBA" id="ARBA00022884"/>
    </source>
</evidence>
<dbReference type="GO" id="GO:0004525">
    <property type="term" value="F:ribonuclease III activity"/>
    <property type="evidence" value="ECO:0007669"/>
    <property type="project" value="UniProtKB-UniRule"/>
</dbReference>
<dbReference type="InterPro" id="IPR036389">
    <property type="entry name" value="RNase_III_sf"/>
</dbReference>
<reference evidence="18" key="2">
    <citation type="journal article" date="2021" name="PeerJ">
        <title>Extensive microbial diversity within the chicken gut microbiome revealed by metagenomics and culture.</title>
        <authorList>
            <person name="Gilroy R."/>
            <person name="Ravi A."/>
            <person name="Getino M."/>
            <person name="Pursley I."/>
            <person name="Horton D.L."/>
            <person name="Alikhan N.F."/>
            <person name="Baker D."/>
            <person name="Gharbi K."/>
            <person name="Hall N."/>
            <person name="Watson M."/>
            <person name="Adriaenssens E.M."/>
            <person name="Foster-Nyarko E."/>
            <person name="Jarju S."/>
            <person name="Secka A."/>
            <person name="Antonio M."/>
            <person name="Oren A."/>
            <person name="Chaudhuri R.R."/>
            <person name="La Ragione R."/>
            <person name="Hildebrand F."/>
            <person name="Pallen M.J."/>
        </authorList>
    </citation>
    <scope>NUCLEOTIDE SEQUENCE</scope>
    <source>
        <strain evidence="18">ChiBcolR7-354</strain>
    </source>
</reference>
<feature type="active site" evidence="15">
    <location>
        <position position="119"/>
    </location>
</feature>
<evidence type="ECO:0000256" key="1">
    <source>
        <dbReference type="ARBA" id="ARBA00000109"/>
    </source>
</evidence>
<comment type="subunit">
    <text evidence="4 15">Homodimer.</text>
</comment>
<dbReference type="InterPro" id="IPR011907">
    <property type="entry name" value="RNase_III"/>
</dbReference>
<evidence type="ECO:0000256" key="6">
    <source>
        <dbReference type="ARBA" id="ARBA00022552"/>
    </source>
</evidence>
<feature type="active site" evidence="15">
    <location>
        <position position="47"/>
    </location>
</feature>
<gene>
    <name evidence="15" type="primary">rnc</name>
    <name evidence="18" type="ORF">IAB77_03960</name>
</gene>
<keyword evidence="14 15" id="KW-0694">RNA-binding</keyword>
<evidence type="ECO:0000256" key="4">
    <source>
        <dbReference type="ARBA" id="ARBA00011738"/>
    </source>
</evidence>
<feature type="binding site" evidence="15">
    <location>
        <position position="116"/>
    </location>
    <ligand>
        <name>Mg(2+)</name>
        <dbReference type="ChEBI" id="CHEBI:18420"/>
    </ligand>
</feature>
<organism evidence="18 19">
    <name type="scientific">Candidatus Scatomorpha intestinavium</name>
    <dbReference type="NCBI Taxonomy" id="2840922"/>
    <lineage>
        <taxon>Bacteria</taxon>
        <taxon>Bacillati</taxon>
        <taxon>Bacillota</taxon>
        <taxon>Clostridia</taxon>
        <taxon>Eubacteriales</taxon>
        <taxon>Candidatus Scatomorpha</taxon>
    </lineage>
</organism>
<proteinExistence type="inferred from homology"/>
<name>A0A9D1CSA4_9FIRM</name>
<dbReference type="GO" id="GO:0006364">
    <property type="term" value="P:rRNA processing"/>
    <property type="evidence" value="ECO:0007669"/>
    <property type="project" value="UniProtKB-UniRule"/>
</dbReference>
<dbReference type="EC" id="3.1.26.3" evidence="15"/>
<reference evidence="18" key="1">
    <citation type="submission" date="2020-10" db="EMBL/GenBank/DDBJ databases">
        <authorList>
            <person name="Gilroy R."/>
        </authorList>
    </citation>
    <scope>NUCLEOTIDE SEQUENCE</scope>
    <source>
        <strain evidence="18">ChiBcolR7-354</strain>
    </source>
</reference>
<dbReference type="GO" id="GO:0003725">
    <property type="term" value="F:double-stranded RNA binding"/>
    <property type="evidence" value="ECO:0007669"/>
    <property type="project" value="TreeGrafter"/>
</dbReference>
<keyword evidence="6 15" id="KW-0698">rRNA processing</keyword>
<dbReference type="SMART" id="SM00535">
    <property type="entry name" value="RIBOc"/>
    <property type="match status" value="1"/>
</dbReference>
<comment type="subcellular location">
    <subcellularLocation>
        <location evidence="2 15">Cytoplasm</location>
    </subcellularLocation>
</comment>
<comment type="catalytic activity">
    <reaction evidence="1 15">
        <text>Endonucleolytic cleavage to 5'-phosphomonoester.</text>
        <dbReference type="EC" id="3.1.26.3"/>
    </reaction>
</comment>
<dbReference type="PROSITE" id="PS00517">
    <property type="entry name" value="RNASE_3_1"/>
    <property type="match status" value="1"/>
</dbReference>
<comment type="similarity">
    <text evidence="3">Belongs to the ribonuclease III family.</text>
</comment>
<dbReference type="Pfam" id="PF14622">
    <property type="entry name" value="Ribonucleas_3_3"/>
    <property type="match status" value="1"/>
</dbReference>
<dbReference type="GO" id="GO:0005737">
    <property type="term" value="C:cytoplasm"/>
    <property type="evidence" value="ECO:0007669"/>
    <property type="project" value="UniProtKB-SubCell"/>
</dbReference>
<dbReference type="PANTHER" id="PTHR11207">
    <property type="entry name" value="RIBONUCLEASE III"/>
    <property type="match status" value="1"/>
</dbReference>
<evidence type="ECO:0000256" key="5">
    <source>
        <dbReference type="ARBA" id="ARBA00022490"/>
    </source>
</evidence>
<dbReference type="EMBL" id="DVGA01000041">
    <property type="protein sequence ID" value="HIQ78396.1"/>
    <property type="molecule type" value="Genomic_DNA"/>
</dbReference>
<dbReference type="SUPFAM" id="SSF69065">
    <property type="entry name" value="RNase III domain-like"/>
    <property type="match status" value="1"/>
</dbReference>
<dbReference type="PROSITE" id="PS50142">
    <property type="entry name" value="RNASE_3_2"/>
    <property type="match status" value="1"/>
</dbReference>
<feature type="domain" description="DRBM" evidence="16">
    <location>
        <begin position="156"/>
        <end position="225"/>
    </location>
</feature>
<dbReference type="FunFam" id="1.10.1520.10:FF:000001">
    <property type="entry name" value="Ribonuclease 3"/>
    <property type="match status" value="1"/>
</dbReference>
<keyword evidence="7 15" id="KW-0507">mRNA processing</keyword>
<keyword evidence="10 15" id="KW-0479">Metal-binding</keyword>
<evidence type="ECO:0000256" key="3">
    <source>
        <dbReference type="ARBA" id="ARBA00010183"/>
    </source>
</evidence>
<evidence type="ECO:0000256" key="11">
    <source>
        <dbReference type="ARBA" id="ARBA00022759"/>
    </source>
</evidence>
<dbReference type="Pfam" id="PF00035">
    <property type="entry name" value="dsrm"/>
    <property type="match status" value="1"/>
</dbReference>
<accession>A0A9D1CSA4</accession>
<evidence type="ECO:0000313" key="19">
    <source>
        <dbReference type="Proteomes" id="UP000824262"/>
    </source>
</evidence>
<dbReference type="PROSITE" id="PS50137">
    <property type="entry name" value="DS_RBD"/>
    <property type="match status" value="1"/>
</dbReference>
<dbReference type="AlphaFoldDB" id="A0A9D1CSA4"/>
<dbReference type="GO" id="GO:0006397">
    <property type="term" value="P:mRNA processing"/>
    <property type="evidence" value="ECO:0007669"/>
    <property type="project" value="UniProtKB-UniRule"/>
</dbReference>
<feature type="binding site" evidence="15">
    <location>
        <position position="43"/>
    </location>
    <ligand>
        <name>Mg(2+)</name>
        <dbReference type="ChEBI" id="CHEBI:18420"/>
    </ligand>
</feature>
<evidence type="ECO:0000313" key="18">
    <source>
        <dbReference type="EMBL" id="HIQ78396.1"/>
    </source>
</evidence>
<keyword evidence="8 15" id="KW-0819">tRNA processing</keyword>
<dbReference type="Proteomes" id="UP000824262">
    <property type="component" value="Unassembled WGS sequence"/>
</dbReference>
<dbReference type="GO" id="GO:0010468">
    <property type="term" value="P:regulation of gene expression"/>
    <property type="evidence" value="ECO:0007669"/>
    <property type="project" value="TreeGrafter"/>
</dbReference>
<evidence type="ECO:0000256" key="10">
    <source>
        <dbReference type="ARBA" id="ARBA00022723"/>
    </source>
</evidence>
<keyword evidence="11 15" id="KW-0255">Endonuclease</keyword>
<keyword evidence="12 15" id="KW-0378">Hydrolase</keyword>
<dbReference type="InterPro" id="IPR014720">
    <property type="entry name" value="dsRBD_dom"/>
</dbReference>
<evidence type="ECO:0000256" key="9">
    <source>
        <dbReference type="ARBA" id="ARBA00022722"/>
    </source>
</evidence>
<evidence type="ECO:0000256" key="8">
    <source>
        <dbReference type="ARBA" id="ARBA00022694"/>
    </source>
</evidence>
<dbReference type="FunFam" id="3.30.160.20:FF:000003">
    <property type="entry name" value="Ribonuclease 3"/>
    <property type="match status" value="1"/>
</dbReference>
<feature type="domain" description="RNase III" evidence="17">
    <location>
        <begin position="1"/>
        <end position="130"/>
    </location>
</feature>
<dbReference type="SUPFAM" id="SSF54768">
    <property type="entry name" value="dsRNA-binding domain-like"/>
    <property type="match status" value="1"/>
</dbReference>
<evidence type="ECO:0000256" key="2">
    <source>
        <dbReference type="ARBA" id="ARBA00004496"/>
    </source>
</evidence>
<protein>
    <recommendedName>
        <fullName evidence="15">Ribonuclease 3</fullName>
        <ecNumber evidence="15">3.1.26.3</ecNumber>
    </recommendedName>
    <alternativeName>
        <fullName evidence="15">Ribonuclease III</fullName>
        <shortName evidence="15">RNase III</shortName>
    </alternativeName>
</protein>
<dbReference type="GO" id="GO:0046872">
    <property type="term" value="F:metal ion binding"/>
    <property type="evidence" value="ECO:0007669"/>
    <property type="project" value="UniProtKB-KW"/>
</dbReference>
<keyword evidence="9 15" id="KW-0540">Nuclease</keyword>
<keyword evidence="13 15" id="KW-0460">Magnesium</keyword>
<evidence type="ECO:0000256" key="7">
    <source>
        <dbReference type="ARBA" id="ARBA00022664"/>
    </source>
</evidence>
<feature type="binding site" evidence="15">
    <location>
        <position position="119"/>
    </location>
    <ligand>
        <name>Mg(2+)</name>
        <dbReference type="ChEBI" id="CHEBI:18420"/>
    </ligand>
</feature>
<dbReference type="Gene3D" id="3.30.160.20">
    <property type="match status" value="1"/>
</dbReference>
<keyword evidence="5 15" id="KW-0963">Cytoplasm</keyword>
<dbReference type="CDD" id="cd00593">
    <property type="entry name" value="RIBOc"/>
    <property type="match status" value="1"/>
</dbReference>
<evidence type="ECO:0000259" key="16">
    <source>
        <dbReference type="PROSITE" id="PS50137"/>
    </source>
</evidence>
<dbReference type="GO" id="GO:0008033">
    <property type="term" value="P:tRNA processing"/>
    <property type="evidence" value="ECO:0007669"/>
    <property type="project" value="UniProtKB-KW"/>
</dbReference>
<dbReference type="NCBIfam" id="TIGR02191">
    <property type="entry name" value="RNaseIII"/>
    <property type="match status" value="1"/>
</dbReference>
<dbReference type="GO" id="GO:0042802">
    <property type="term" value="F:identical protein binding"/>
    <property type="evidence" value="ECO:0007669"/>
    <property type="project" value="UniProtKB-ARBA"/>
</dbReference>
<evidence type="ECO:0000256" key="13">
    <source>
        <dbReference type="ARBA" id="ARBA00022842"/>
    </source>
</evidence>
<sequence>MEAIEKKLNYTFRDKALLVNALTHSSYANENRGHSCESNERLEFLGDSVLGFVVADALYNREPELPEGRMTRVRAQLVCEDSLKRVALELGLGEHIRLGRGEEHTGGRHRTSILADAVEALIAAMYLDGGLEVAGSFIRRYILSALDTGDWLVFGDGKTELQELVQRKSGQTLSYELVSESGPDHDKTFIMRVLLNGVELAAGEGRTKKEAEQAAARSALKELLR</sequence>
<dbReference type="HAMAP" id="MF_00104">
    <property type="entry name" value="RNase_III"/>
    <property type="match status" value="1"/>
</dbReference>
<dbReference type="InterPro" id="IPR000999">
    <property type="entry name" value="RNase_III_dom"/>
</dbReference>
<comment type="cofactor">
    <cofactor evidence="15">
        <name>Mg(2+)</name>
        <dbReference type="ChEBI" id="CHEBI:18420"/>
    </cofactor>
</comment>
<dbReference type="Gene3D" id="1.10.1520.10">
    <property type="entry name" value="Ribonuclease III domain"/>
    <property type="match status" value="1"/>
</dbReference>
<evidence type="ECO:0000256" key="12">
    <source>
        <dbReference type="ARBA" id="ARBA00022801"/>
    </source>
</evidence>
<dbReference type="SMART" id="SM00358">
    <property type="entry name" value="DSRM"/>
    <property type="match status" value="1"/>
</dbReference>
<evidence type="ECO:0000256" key="15">
    <source>
        <dbReference type="HAMAP-Rule" id="MF_00104"/>
    </source>
</evidence>
<dbReference type="CDD" id="cd10845">
    <property type="entry name" value="DSRM_RNAse_III_family"/>
    <property type="match status" value="1"/>
</dbReference>
<comment type="caution">
    <text evidence="18">The sequence shown here is derived from an EMBL/GenBank/DDBJ whole genome shotgun (WGS) entry which is preliminary data.</text>
</comment>
<dbReference type="GO" id="GO:0019843">
    <property type="term" value="F:rRNA binding"/>
    <property type="evidence" value="ECO:0007669"/>
    <property type="project" value="UniProtKB-KW"/>
</dbReference>
<evidence type="ECO:0000259" key="17">
    <source>
        <dbReference type="PROSITE" id="PS50142"/>
    </source>
</evidence>
<dbReference type="PANTHER" id="PTHR11207:SF0">
    <property type="entry name" value="RIBONUCLEASE 3"/>
    <property type="match status" value="1"/>
</dbReference>
<keyword evidence="15" id="KW-0699">rRNA-binding</keyword>